<evidence type="ECO:0000259" key="2">
    <source>
        <dbReference type="PROSITE" id="PS51352"/>
    </source>
</evidence>
<dbReference type="InterPro" id="IPR012336">
    <property type="entry name" value="Thioredoxin-like_fold"/>
</dbReference>
<dbReference type="PANTHER" id="PTHR46472:SF1">
    <property type="entry name" value="NUCLEOREDOXIN"/>
    <property type="match status" value="1"/>
</dbReference>
<dbReference type="CDD" id="cd03009">
    <property type="entry name" value="TryX_like_TryX_NRX"/>
    <property type="match status" value="1"/>
</dbReference>
<keyword evidence="1" id="KW-1133">Transmembrane helix</keyword>
<dbReference type="InterPro" id="IPR013766">
    <property type="entry name" value="Thioredoxin_domain"/>
</dbReference>
<keyword evidence="1" id="KW-0812">Transmembrane</keyword>
<name>A0A7S0UU34_9CHLO</name>
<reference evidence="3" key="1">
    <citation type="submission" date="2021-01" db="EMBL/GenBank/DDBJ databases">
        <authorList>
            <person name="Corre E."/>
            <person name="Pelletier E."/>
            <person name="Niang G."/>
            <person name="Scheremetjew M."/>
            <person name="Finn R."/>
            <person name="Kale V."/>
            <person name="Holt S."/>
            <person name="Cochrane G."/>
            <person name="Meng A."/>
            <person name="Brown T."/>
            <person name="Cohen L."/>
        </authorList>
    </citation>
    <scope>NUCLEOTIDE SEQUENCE</scope>
    <source>
        <strain evidence="3">SAG 63-3</strain>
    </source>
</reference>
<dbReference type="GO" id="GO:0005634">
    <property type="term" value="C:nucleus"/>
    <property type="evidence" value="ECO:0007669"/>
    <property type="project" value="TreeGrafter"/>
</dbReference>
<dbReference type="GO" id="GO:0030178">
    <property type="term" value="P:negative regulation of Wnt signaling pathway"/>
    <property type="evidence" value="ECO:0007669"/>
    <property type="project" value="TreeGrafter"/>
</dbReference>
<dbReference type="InterPro" id="IPR036249">
    <property type="entry name" value="Thioredoxin-like_sf"/>
</dbReference>
<dbReference type="InterPro" id="IPR045870">
    <property type="entry name" value="TryX_NRX_thioredoxin_dom"/>
</dbReference>
<dbReference type="GO" id="GO:0004791">
    <property type="term" value="F:thioredoxin-disulfide reductase (NADPH) activity"/>
    <property type="evidence" value="ECO:0007669"/>
    <property type="project" value="InterPro"/>
</dbReference>
<gene>
    <name evidence="3" type="ORF">PPAR00522_LOCUS5615</name>
</gene>
<feature type="transmembrane region" description="Helical" evidence="1">
    <location>
        <begin position="168"/>
        <end position="186"/>
    </location>
</feature>
<evidence type="ECO:0000313" key="3">
    <source>
        <dbReference type="EMBL" id="CAD8769217.1"/>
    </source>
</evidence>
<dbReference type="PROSITE" id="PS51352">
    <property type="entry name" value="THIOREDOXIN_2"/>
    <property type="match status" value="1"/>
</dbReference>
<dbReference type="PANTHER" id="PTHR46472">
    <property type="entry name" value="NUCLEOREDOXIN"/>
    <property type="match status" value="1"/>
</dbReference>
<dbReference type="GO" id="GO:0031397">
    <property type="term" value="P:negative regulation of protein ubiquitination"/>
    <property type="evidence" value="ECO:0007669"/>
    <property type="project" value="TreeGrafter"/>
</dbReference>
<organism evidence="3">
    <name type="scientific">Polytomella parva</name>
    <dbReference type="NCBI Taxonomy" id="51329"/>
    <lineage>
        <taxon>Eukaryota</taxon>
        <taxon>Viridiplantae</taxon>
        <taxon>Chlorophyta</taxon>
        <taxon>core chlorophytes</taxon>
        <taxon>Chlorophyceae</taxon>
        <taxon>CS clade</taxon>
        <taxon>Chlamydomonadales</taxon>
        <taxon>Chlamydomonadaceae</taxon>
        <taxon>Polytomella</taxon>
    </lineage>
</organism>
<dbReference type="Pfam" id="PF13905">
    <property type="entry name" value="Thioredoxin_8"/>
    <property type="match status" value="1"/>
</dbReference>
<accession>A0A7S0UU34</accession>
<proteinExistence type="predicted"/>
<sequence length="198" mass="22217">MTSASSSSAMREILGDDFVMKNSRGSTEKGSQFHLAGKHVAIYFSAHWCPPCRQFTPMLRRTYQRMKEDGKAFEVIFVSSDKDERQFNEYYSEMPWMAIPFDDTSRRQSLARRFNVSGIPALVLLSPTGEVLNTNARADVASDPHGDRFPWIGGSQSSLANGLSMQKVAILTAIAWVVFAIIIPYLQRHGYLTNDEVA</sequence>
<feature type="domain" description="Thioredoxin" evidence="2">
    <location>
        <begin position="1"/>
        <end position="160"/>
    </location>
</feature>
<dbReference type="SUPFAM" id="SSF52833">
    <property type="entry name" value="Thioredoxin-like"/>
    <property type="match status" value="1"/>
</dbReference>
<evidence type="ECO:0000256" key="1">
    <source>
        <dbReference type="SAM" id="Phobius"/>
    </source>
</evidence>
<dbReference type="Gene3D" id="3.40.30.10">
    <property type="entry name" value="Glutaredoxin"/>
    <property type="match status" value="1"/>
</dbReference>
<dbReference type="EMBL" id="HBFM01008811">
    <property type="protein sequence ID" value="CAD8769217.1"/>
    <property type="molecule type" value="Transcribed_RNA"/>
</dbReference>
<dbReference type="AlphaFoldDB" id="A0A7S0UU34"/>
<keyword evidence="1" id="KW-0472">Membrane</keyword>
<protein>
    <recommendedName>
        <fullName evidence="2">Thioredoxin domain-containing protein</fullName>
    </recommendedName>
</protein>